<dbReference type="EMBL" id="MEZN01000034">
    <property type="protein sequence ID" value="OGD55792.1"/>
    <property type="molecule type" value="Genomic_DNA"/>
</dbReference>
<reference evidence="1 2" key="1">
    <citation type="journal article" date="2016" name="Nat. Commun.">
        <title>Thousands of microbial genomes shed light on interconnected biogeochemical processes in an aquifer system.</title>
        <authorList>
            <person name="Anantharaman K."/>
            <person name="Brown C.T."/>
            <person name="Hug L.A."/>
            <person name="Sharon I."/>
            <person name="Castelle C.J."/>
            <person name="Probst A.J."/>
            <person name="Thomas B.C."/>
            <person name="Singh A."/>
            <person name="Wilkins M.J."/>
            <person name="Karaoz U."/>
            <person name="Brodie E.L."/>
            <person name="Williams K.H."/>
            <person name="Hubbard S.S."/>
            <person name="Banfield J.F."/>
        </authorList>
    </citation>
    <scope>NUCLEOTIDE SEQUENCE [LARGE SCALE GENOMIC DNA]</scope>
</reference>
<organism evidence="1 2">
    <name type="scientific">Candidatus Beckwithbacteria bacterium RIFCSPHIGHO2_12_FULL_47_17</name>
    <dbReference type="NCBI Taxonomy" id="1797460"/>
    <lineage>
        <taxon>Bacteria</taxon>
        <taxon>Candidatus Beckwithiibacteriota</taxon>
    </lineage>
</organism>
<dbReference type="AlphaFoldDB" id="A0A1F5DKV6"/>
<gene>
    <name evidence="1" type="ORF">A3E73_00250</name>
</gene>
<proteinExistence type="predicted"/>
<evidence type="ECO:0000313" key="2">
    <source>
        <dbReference type="Proteomes" id="UP000176791"/>
    </source>
</evidence>
<accession>A0A1F5DKV6</accession>
<sequence length="61" mass="6590">MPTEIIKVTKAGAEFEQIVIEKDFLSEAEKQRVAEIGAIPGIYADGTVLRSDGTIIRPSVS</sequence>
<evidence type="ECO:0000313" key="1">
    <source>
        <dbReference type="EMBL" id="OGD55792.1"/>
    </source>
</evidence>
<name>A0A1F5DKV6_9BACT</name>
<dbReference type="Proteomes" id="UP000176791">
    <property type="component" value="Unassembled WGS sequence"/>
</dbReference>
<protein>
    <submittedName>
        <fullName evidence="1">Uncharacterized protein</fullName>
    </submittedName>
</protein>
<comment type="caution">
    <text evidence="1">The sequence shown here is derived from an EMBL/GenBank/DDBJ whole genome shotgun (WGS) entry which is preliminary data.</text>
</comment>
<dbReference type="STRING" id="1797460.A3E73_00250"/>